<evidence type="ECO:0000313" key="2">
    <source>
        <dbReference type="Proteomes" id="UP001321125"/>
    </source>
</evidence>
<evidence type="ECO:0000313" key="1">
    <source>
        <dbReference type="EMBL" id="MCZ0926443.1"/>
    </source>
</evidence>
<dbReference type="EMBL" id="JAKNQU010000002">
    <property type="protein sequence ID" value="MCZ0926443.1"/>
    <property type="molecule type" value="Genomic_DNA"/>
</dbReference>
<organism evidence="1 2">
    <name type="scientific">Vreelandella janggokensis</name>
    <dbReference type="NCBI Taxonomy" id="370767"/>
    <lineage>
        <taxon>Bacteria</taxon>
        <taxon>Pseudomonadati</taxon>
        <taxon>Pseudomonadota</taxon>
        <taxon>Gammaproteobacteria</taxon>
        <taxon>Oceanospirillales</taxon>
        <taxon>Halomonadaceae</taxon>
        <taxon>Vreelandella</taxon>
    </lineage>
</organism>
<name>A0ABT4IS00_9GAMM</name>
<sequence length="124" mass="13511">MATLEALVQRFVDSERGAANILPPDSVTAQAVAAVSFYAGFAELTHLAEDAEIDGSLELTLSEWAEIRPLFMLYVERETALQMEATRGMGADVFGRSSSEIGGEIMQMEADLPRRVFCLPIVTV</sequence>
<dbReference type="Proteomes" id="UP001321125">
    <property type="component" value="Unassembled WGS sequence"/>
</dbReference>
<reference evidence="1 2" key="1">
    <citation type="submission" date="2022-02" db="EMBL/GenBank/DDBJ databases">
        <title>Study of halophilic communities from a Mexican lake.</title>
        <authorList>
            <person name="Hernandez-Soto L.M."/>
            <person name="Martinez-Abarca F."/>
            <person name="Ramirez-Saad H.C."/>
            <person name="Aguirre-Garrido J.F."/>
        </authorList>
    </citation>
    <scope>NUCLEOTIDE SEQUENCE [LARGE SCALE GENOMIC DNA]</scope>
    <source>
        <strain evidence="1 2">Hjan13</strain>
    </source>
</reference>
<accession>A0ABT4IS00</accession>
<dbReference type="RefSeq" id="WP_268901274.1">
    <property type="nucleotide sequence ID" value="NZ_JAKNQT010000001.1"/>
</dbReference>
<protein>
    <submittedName>
        <fullName evidence="1">Uncharacterized protein</fullName>
    </submittedName>
</protein>
<proteinExistence type="predicted"/>
<keyword evidence="2" id="KW-1185">Reference proteome</keyword>
<comment type="caution">
    <text evidence="1">The sequence shown here is derived from an EMBL/GenBank/DDBJ whole genome shotgun (WGS) entry which is preliminary data.</text>
</comment>
<gene>
    <name evidence="1" type="ORF">L0635_05020</name>
</gene>